<organism evidence="1">
    <name type="scientific">Arundo donax</name>
    <name type="common">Giant reed</name>
    <name type="synonym">Donax arundinaceus</name>
    <dbReference type="NCBI Taxonomy" id="35708"/>
    <lineage>
        <taxon>Eukaryota</taxon>
        <taxon>Viridiplantae</taxon>
        <taxon>Streptophyta</taxon>
        <taxon>Embryophyta</taxon>
        <taxon>Tracheophyta</taxon>
        <taxon>Spermatophyta</taxon>
        <taxon>Magnoliopsida</taxon>
        <taxon>Liliopsida</taxon>
        <taxon>Poales</taxon>
        <taxon>Poaceae</taxon>
        <taxon>PACMAD clade</taxon>
        <taxon>Arundinoideae</taxon>
        <taxon>Arundineae</taxon>
        <taxon>Arundo</taxon>
    </lineage>
</organism>
<evidence type="ECO:0000313" key="1">
    <source>
        <dbReference type="EMBL" id="JAE01304.1"/>
    </source>
</evidence>
<dbReference type="AlphaFoldDB" id="A0A0A9EQL8"/>
<accession>A0A0A9EQL8</accession>
<proteinExistence type="predicted"/>
<name>A0A0A9EQL8_ARUDO</name>
<dbReference type="EMBL" id="GBRH01196592">
    <property type="protein sequence ID" value="JAE01304.1"/>
    <property type="molecule type" value="Transcribed_RNA"/>
</dbReference>
<reference evidence="1" key="2">
    <citation type="journal article" date="2015" name="Data Brief">
        <title>Shoot transcriptome of the giant reed, Arundo donax.</title>
        <authorList>
            <person name="Barrero R.A."/>
            <person name="Guerrero F.D."/>
            <person name="Moolhuijzen P."/>
            <person name="Goolsby J.A."/>
            <person name="Tidwell J."/>
            <person name="Bellgard S.E."/>
            <person name="Bellgard M.I."/>
        </authorList>
    </citation>
    <scope>NUCLEOTIDE SEQUENCE</scope>
    <source>
        <tissue evidence="1">Shoot tissue taken approximately 20 cm above the soil surface</tissue>
    </source>
</reference>
<protein>
    <submittedName>
        <fullName evidence="1">Uncharacterized protein</fullName>
    </submittedName>
</protein>
<reference evidence="1" key="1">
    <citation type="submission" date="2014-09" db="EMBL/GenBank/DDBJ databases">
        <authorList>
            <person name="Magalhaes I.L.F."/>
            <person name="Oliveira U."/>
            <person name="Santos F.R."/>
            <person name="Vidigal T.H.D.A."/>
            <person name="Brescovit A.D."/>
            <person name="Santos A.J."/>
        </authorList>
    </citation>
    <scope>NUCLEOTIDE SEQUENCE</scope>
    <source>
        <tissue evidence="1">Shoot tissue taken approximately 20 cm above the soil surface</tissue>
    </source>
</reference>
<sequence>MKLRDFNKYAKVNIFEMWMENFLFGKILHGYPVDI</sequence>